<protein>
    <submittedName>
        <fullName evidence="2">Uncharacterized protein</fullName>
    </submittedName>
</protein>
<dbReference type="EMBL" id="GL883110">
    <property type="protein sequence ID" value="EGG05989.1"/>
    <property type="molecule type" value="Genomic_DNA"/>
</dbReference>
<dbReference type="Proteomes" id="UP000001072">
    <property type="component" value="Unassembled WGS sequence"/>
</dbReference>
<dbReference type="VEuPathDB" id="FungiDB:MELLADRAFT_107047"/>
<dbReference type="GeneID" id="18923068"/>
<sequence>MESQAKLEVLYRQPNYNEVHLLGQWNRQQEQQLRELVVENSATLRVRLSKLVTLAEDLHEAEEELKHLREKRQNDQNPAERTELAQLPERVALLEEKIDEPVAELGGNEYHNTPGARNNDPDNVPNKWMINIVGSRRPRLSDKARAEWQEVAEASILQAEPLDEGEAEEHCLDEEVGDEDVEVKLGEEGEGELDIDWLF</sequence>
<gene>
    <name evidence="2" type="ORF">MELLADRAFT_107047</name>
</gene>
<dbReference type="OrthoDB" id="10466841at2759"/>
<name>F4RNH5_MELLP</name>
<keyword evidence="1" id="KW-0175">Coiled coil</keyword>
<evidence type="ECO:0000313" key="2">
    <source>
        <dbReference type="EMBL" id="EGG05989.1"/>
    </source>
</evidence>
<organism evidence="3">
    <name type="scientific">Melampsora larici-populina (strain 98AG31 / pathotype 3-4-7)</name>
    <name type="common">Poplar leaf rust fungus</name>
    <dbReference type="NCBI Taxonomy" id="747676"/>
    <lineage>
        <taxon>Eukaryota</taxon>
        <taxon>Fungi</taxon>
        <taxon>Dikarya</taxon>
        <taxon>Basidiomycota</taxon>
        <taxon>Pucciniomycotina</taxon>
        <taxon>Pucciniomycetes</taxon>
        <taxon>Pucciniales</taxon>
        <taxon>Melampsoraceae</taxon>
        <taxon>Melampsora</taxon>
    </lineage>
</organism>
<accession>F4RNH5</accession>
<proteinExistence type="predicted"/>
<feature type="coiled-coil region" evidence="1">
    <location>
        <begin position="51"/>
        <end position="78"/>
    </location>
</feature>
<dbReference type="AlphaFoldDB" id="F4RNH5"/>
<dbReference type="HOGENOM" id="CLU_1644097_0_0_1"/>
<keyword evidence="3" id="KW-1185">Reference proteome</keyword>
<dbReference type="InParanoid" id="F4RNH5"/>
<dbReference type="RefSeq" id="XP_007410640.1">
    <property type="nucleotide sequence ID" value="XM_007410578.1"/>
</dbReference>
<evidence type="ECO:0000256" key="1">
    <source>
        <dbReference type="SAM" id="Coils"/>
    </source>
</evidence>
<evidence type="ECO:0000313" key="3">
    <source>
        <dbReference type="Proteomes" id="UP000001072"/>
    </source>
</evidence>
<reference evidence="3" key="1">
    <citation type="journal article" date="2011" name="Proc. Natl. Acad. Sci. U.S.A.">
        <title>Obligate biotrophy features unraveled by the genomic analysis of rust fungi.</title>
        <authorList>
            <person name="Duplessis S."/>
            <person name="Cuomo C.A."/>
            <person name="Lin Y.-C."/>
            <person name="Aerts A."/>
            <person name="Tisserant E."/>
            <person name="Veneault-Fourrey C."/>
            <person name="Joly D.L."/>
            <person name="Hacquard S."/>
            <person name="Amselem J."/>
            <person name="Cantarel B.L."/>
            <person name="Chiu R."/>
            <person name="Coutinho P.M."/>
            <person name="Feau N."/>
            <person name="Field M."/>
            <person name="Frey P."/>
            <person name="Gelhaye E."/>
            <person name="Goldberg J."/>
            <person name="Grabherr M.G."/>
            <person name="Kodira C.D."/>
            <person name="Kohler A."/>
            <person name="Kuees U."/>
            <person name="Lindquist E.A."/>
            <person name="Lucas S.M."/>
            <person name="Mago R."/>
            <person name="Mauceli E."/>
            <person name="Morin E."/>
            <person name="Murat C."/>
            <person name="Pangilinan J.L."/>
            <person name="Park R."/>
            <person name="Pearson M."/>
            <person name="Quesneville H."/>
            <person name="Rouhier N."/>
            <person name="Sakthikumar S."/>
            <person name="Salamov A.A."/>
            <person name="Schmutz J."/>
            <person name="Selles B."/>
            <person name="Shapiro H."/>
            <person name="Tanguay P."/>
            <person name="Tuskan G.A."/>
            <person name="Henrissat B."/>
            <person name="Van de Peer Y."/>
            <person name="Rouze P."/>
            <person name="Ellis J.G."/>
            <person name="Dodds P.N."/>
            <person name="Schein J.E."/>
            <person name="Zhong S."/>
            <person name="Hamelin R.C."/>
            <person name="Grigoriev I.V."/>
            <person name="Szabo L.J."/>
            <person name="Martin F."/>
        </authorList>
    </citation>
    <scope>NUCLEOTIDE SEQUENCE [LARGE SCALE GENOMIC DNA]</scope>
    <source>
        <strain evidence="3">98AG31 / pathotype 3-4-7</strain>
    </source>
</reference>
<dbReference type="KEGG" id="mlr:MELLADRAFT_107047"/>